<dbReference type="SMART" id="SM00278">
    <property type="entry name" value="HhH1"/>
    <property type="match status" value="3"/>
</dbReference>
<dbReference type="InterPro" id="IPR002008">
    <property type="entry name" value="DNA_pol_X_beta-like"/>
</dbReference>
<proteinExistence type="predicted"/>
<feature type="domain" description="Helix-hairpin-helix DNA-binding motif class 1" evidence="22">
    <location>
        <begin position="52"/>
        <end position="71"/>
    </location>
</feature>
<evidence type="ECO:0000256" key="18">
    <source>
        <dbReference type="ARBA" id="ARBA00044632"/>
    </source>
</evidence>
<evidence type="ECO:0000256" key="12">
    <source>
        <dbReference type="ARBA" id="ARBA00022843"/>
    </source>
</evidence>
<evidence type="ECO:0000256" key="9">
    <source>
        <dbReference type="ARBA" id="ARBA00022695"/>
    </source>
</evidence>
<dbReference type="InterPro" id="IPR010996">
    <property type="entry name" value="HHH_MUS81"/>
</dbReference>
<dbReference type="InterPro" id="IPR002054">
    <property type="entry name" value="DNA-dir_DNA_pol_X"/>
</dbReference>
<dbReference type="GO" id="GO:0006281">
    <property type="term" value="P:DNA repair"/>
    <property type="evidence" value="ECO:0007669"/>
    <property type="project" value="UniProtKB-KW"/>
</dbReference>
<name>A0A517YYV8_9BACT</name>
<dbReference type="Gene3D" id="3.30.210.10">
    <property type="entry name" value="DNA polymerase, thumb domain"/>
    <property type="match status" value="1"/>
</dbReference>
<comment type="catalytic activity">
    <reaction evidence="19">
        <text>a 5'-end 2'-deoxyribose-2'-deoxyribonucleotide-DNA = (2E,4S)-4-hydroxypenten-2-al-5-phosphate + a 5'-end 5'-phospho-2'-deoxyribonucleoside-DNA + H(+)</text>
        <dbReference type="Rhea" id="RHEA:76255"/>
        <dbReference type="Rhea" id="RHEA-COMP:13180"/>
        <dbReference type="Rhea" id="RHEA-COMP:18657"/>
        <dbReference type="ChEBI" id="CHEBI:15378"/>
        <dbReference type="ChEBI" id="CHEBI:136412"/>
        <dbReference type="ChEBI" id="CHEBI:195194"/>
        <dbReference type="ChEBI" id="CHEBI:195195"/>
    </reaction>
</comment>
<evidence type="ECO:0000256" key="2">
    <source>
        <dbReference type="ARBA" id="ARBA00004496"/>
    </source>
</evidence>
<comment type="function">
    <text evidence="20">Repair polymerase that plays a key role in base-excision repair. During this process, the damaged base is excised by specific DNA glycosylases, the DNA backbone is nicked at the abasic site by an apurinic/apyrimidic (AP) endonuclease, and POLB removes 5'-deoxyribose-phosphate from the preincised AP site acting as a 5'-deoxyribose-phosphate lyase (5'-dRP lyase); through its DNA polymerase activity, it adds one nucleotide to the 3' end of the arising single-nucleotide gap. Conducts 'gap-filling' DNA synthesis in a stepwise distributive fashion rather than in a processive fashion as for other DNA polymerases. It is also able to cleave sugar-phosphate bonds 3' to an intact AP site, acting as an AP lyase.</text>
</comment>
<dbReference type="Proteomes" id="UP000317369">
    <property type="component" value="Chromosome"/>
</dbReference>
<dbReference type="InterPro" id="IPR043519">
    <property type="entry name" value="NT_sf"/>
</dbReference>
<dbReference type="InterPro" id="IPR027421">
    <property type="entry name" value="DNA_pol_lamdba_lyase_dom_sf"/>
</dbReference>
<evidence type="ECO:0000256" key="13">
    <source>
        <dbReference type="ARBA" id="ARBA00022932"/>
    </source>
</evidence>
<dbReference type="SUPFAM" id="SSF89550">
    <property type="entry name" value="PHP domain-like"/>
    <property type="match status" value="1"/>
</dbReference>
<dbReference type="GO" id="GO:0042578">
    <property type="term" value="F:phosphoric ester hydrolase activity"/>
    <property type="evidence" value="ECO:0007669"/>
    <property type="project" value="TreeGrafter"/>
</dbReference>
<protein>
    <recommendedName>
        <fullName evidence="5">DNA polymerase beta</fullName>
        <ecNumber evidence="3">2.7.7.7</ecNumber>
        <ecNumber evidence="4">4.2.99.18</ecNumber>
    </recommendedName>
    <alternativeName>
        <fullName evidence="16">5'-deoxyribose-phosphate lyase</fullName>
    </alternativeName>
    <alternativeName>
        <fullName evidence="17">AP lyase</fullName>
    </alternativeName>
</protein>
<reference evidence="25 26" key="1">
    <citation type="submission" date="2019-02" db="EMBL/GenBank/DDBJ databases">
        <title>Deep-cultivation of Planctomycetes and their phenomic and genomic characterization uncovers novel biology.</title>
        <authorList>
            <person name="Wiegand S."/>
            <person name="Jogler M."/>
            <person name="Boedeker C."/>
            <person name="Pinto D."/>
            <person name="Vollmers J."/>
            <person name="Rivas-Marin E."/>
            <person name="Kohn T."/>
            <person name="Peeters S.H."/>
            <person name="Heuer A."/>
            <person name="Rast P."/>
            <person name="Oberbeckmann S."/>
            <person name="Bunk B."/>
            <person name="Jeske O."/>
            <person name="Meyerdierks A."/>
            <person name="Storesund J.E."/>
            <person name="Kallscheuer N."/>
            <person name="Luecker S."/>
            <person name="Lage O.M."/>
            <person name="Pohl T."/>
            <person name="Merkel B.J."/>
            <person name="Hornburger P."/>
            <person name="Mueller R.-W."/>
            <person name="Bruemmer F."/>
            <person name="Labrenz M."/>
            <person name="Spormann A.M."/>
            <person name="Op den Camp H."/>
            <person name="Overmann J."/>
            <person name="Amann R."/>
            <person name="Jetten M.S.M."/>
            <person name="Mascher T."/>
            <person name="Medema M.H."/>
            <person name="Devos D.P."/>
            <person name="Kaster A.-K."/>
            <person name="Ovreas L."/>
            <person name="Rohde M."/>
            <person name="Galperin M.Y."/>
            <person name="Jogler C."/>
        </authorList>
    </citation>
    <scope>NUCLEOTIDE SEQUENCE [LARGE SCALE GENOMIC DNA]</scope>
    <source>
        <strain evidence="25 26">KS4</strain>
    </source>
</reference>
<dbReference type="PRINTS" id="PR00870">
    <property type="entry name" value="DNAPOLXBETA"/>
</dbReference>
<dbReference type="NCBIfam" id="NF006375">
    <property type="entry name" value="PRK08609.1"/>
    <property type="match status" value="1"/>
</dbReference>
<dbReference type="GO" id="GO:0008270">
    <property type="term" value="F:zinc ion binding"/>
    <property type="evidence" value="ECO:0007669"/>
    <property type="project" value="TreeGrafter"/>
</dbReference>
<dbReference type="Gene3D" id="3.20.20.140">
    <property type="entry name" value="Metal-dependent hydrolases"/>
    <property type="match status" value="1"/>
</dbReference>
<feature type="domain" description="Helix-hairpin-helix DNA-binding motif class 1" evidence="22">
    <location>
        <begin position="92"/>
        <end position="111"/>
    </location>
</feature>
<keyword evidence="25" id="KW-0540">Nuclease</keyword>
<dbReference type="Gene3D" id="1.10.150.20">
    <property type="entry name" value="5' to 3' exonuclease, C-terminal subdomain"/>
    <property type="match status" value="1"/>
</dbReference>
<evidence type="ECO:0000256" key="4">
    <source>
        <dbReference type="ARBA" id="ARBA00012720"/>
    </source>
</evidence>
<dbReference type="Gene3D" id="1.10.150.110">
    <property type="entry name" value="DNA polymerase beta, N-terminal domain-like"/>
    <property type="match status" value="1"/>
</dbReference>
<dbReference type="SUPFAM" id="SSF81301">
    <property type="entry name" value="Nucleotidyltransferase"/>
    <property type="match status" value="1"/>
</dbReference>
<evidence type="ECO:0000256" key="8">
    <source>
        <dbReference type="ARBA" id="ARBA00022679"/>
    </source>
</evidence>
<evidence type="ECO:0000256" key="16">
    <source>
        <dbReference type="ARBA" id="ARBA00035717"/>
    </source>
</evidence>
<dbReference type="Pfam" id="PF14791">
    <property type="entry name" value="DNA_pol_B_thumb"/>
    <property type="match status" value="1"/>
</dbReference>
<dbReference type="AlphaFoldDB" id="A0A517YYV8"/>
<dbReference type="CDD" id="cd07436">
    <property type="entry name" value="PHP_PolX"/>
    <property type="match status" value="1"/>
</dbReference>
<keyword evidence="9" id="KW-0548">Nucleotidyltransferase</keyword>
<keyword evidence="15" id="KW-0234">DNA repair</keyword>
<dbReference type="InterPro" id="IPR003141">
    <property type="entry name" value="Pol/His_phosphatase_N"/>
</dbReference>
<evidence type="ECO:0000313" key="25">
    <source>
        <dbReference type="EMBL" id="QDU35413.1"/>
    </source>
</evidence>
<dbReference type="GO" id="GO:0005829">
    <property type="term" value="C:cytosol"/>
    <property type="evidence" value="ECO:0007669"/>
    <property type="project" value="TreeGrafter"/>
</dbReference>
<feature type="domain" description="Polymerase/histidinol phosphatase N-terminal" evidence="23">
    <location>
        <begin position="343"/>
        <end position="423"/>
    </location>
</feature>
<evidence type="ECO:0000256" key="20">
    <source>
        <dbReference type="ARBA" id="ARBA00045548"/>
    </source>
</evidence>
<keyword evidence="11" id="KW-0227">DNA damage</keyword>
<dbReference type="InterPro" id="IPR047967">
    <property type="entry name" value="PolX_PHP"/>
</dbReference>
<keyword evidence="25" id="KW-0269">Exonuclease</keyword>
<dbReference type="GO" id="GO:0003677">
    <property type="term" value="F:DNA binding"/>
    <property type="evidence" value="ECO:0007669"/>
    <property type="project" value="InterPro"/>
</dbReference>
<dbReference type="EC" id="2.7.7.7" evidence="3"/>
<dbReference type="SUPFAM" id="SSF158702">
    <property type="entry name" value="Sec63 N-terminal domain-like"/>
    <property type="match status" value="1"/>
</dbReference>
<evidence type="ECO:0000256" key="21">
    <source>
        <dbReference type="ARBA" id="ARBA00049244"/>
    </source>
</evidence>
<feature type="domain" description="Helix-hairpin-helix DNA-binding motif class 1" evidence="22">
    <location>
        <begin position="128"/>
        <end position="147"/>
    </location>
</feature>
<sequence>MADTNKQIASIFNQMADVLQILDANRFRIIAMQKAARVVKELTTDTASMTHAELLSLDGVGKGTADKIVEFCETGQMIEHNELLKEIPKGLPDLLNIPGLGAKTVALLWKEADIVSIKSLERALKKPELLTSIKGLGQKKIDMIAKNLAFAEQAGKRHTIGRAHLKAVYFVAQLRQLKEVKQAAYAGSLRRGKETIGDIDILVAADPKHASIVTERFTALEPVEDVMLSGKTKTSVRTKGGIQVDLRIIAPESYGAALMYFTGSKEHNVVLRERAQSMGMTLSEYALTDKQTEKTVAARTEEEIYKALGLDFIPPELREDRGEIIAAEEHKLPKLVTQRDIHAELHAHTHASDGLLSIRELAGLAYDRGFHTIAVTDHSKSQVQAHGLDEKRLEQHIKDIHAVRDEMAGKIHVLAGSEVDILADGKLDYPNSLLKQLDIVVASPHSALSQTGKKATDRLIKAINNPYVHIIGHPTGRLLARREGMSPDMNTIIKAAADRGIALEINANHHRLDLRDTHARAAIEAGCLLAINTDAHRPNDFNELQYGLLTARRAWAEPKNIVNCFAEDKLMGWLKSCRP</sequence>
<dbReference type="Gene3D" id="3.30.460.10">
    <property type="entry name" value="Beta Polymerase, domain 2"/>
    <property type="match status" value="1"/>
</dbReference>
<comment type="subcellular location">
    <subcellularLocation>
        <location evidence="2">Cytoplasm</location>
    </subcellularLocation>
</comment>
<keyword evidence="10" id="KW-0235">DNA replication</keyword>
<dbReference type="GO" id="GO:0004527">
    <property type="term" value="F:exonuclease activity"/>
    <property type="evidence" value="ECO:0007669"/>
    <property type="project" value="UniProtKB-KW"/>
</dbReference>
<evidence type="ECO:0000259" key="23">
    <source>
        <dbReference type="SMART" id="SM00481"/>
    </source>
</evidence>
<dbReference type="PANTHER" id="PTHR36928:SF1">
    <property type="entry name" value="PHOSPHATASE YCDX-RELATED"/>
    <property type="match status" value="1"/>
</dbReference>
<evidence type="ECO:0000256" key="17">
    <source>
        <dbReference type="ARBA" id="ARBA00035726"/>
    </source>
</evidence>
<gene>
    <name evidence="25" type="primary">polX</name>
    <name evidence="25" type="ORF">KS4_34940</name>
</gene>
<evidence type="ECO:0000256" key="14">
    <source>
        <dbReference type="ARBA" id="ARBA00023053"/>
    </source>
</evidence>
<dbReference type="InterPro" id="IPR022311">
    <property type="entry name" value="PolX-like"/>
</dbReference>
<dbReference type="InterPro" id="IPR016195">
    <property type="entry name" value="Pol/histidinol_Pase-like"/>
</dbReference>
<dbReference type="Pfam" id="PF14520">
    <property type="entry name" value="HHH_5"/>
    <property type="match status" value="1"/>
</dbReference>
<keyword evidence="25" id="KW-0378">Hydrolase</keyword>
<comment type="cofactor">
    <cofactor evidence="1">
        <name>Mg(2+)</name>
        <dbReference type="ChEBI" id="CHEBI:18420"/>
    </cofactor>
</comment>
<evidence type="ECO:0000256" key="6">
    <source>
        <dbReference type="ARBA" id="ARBA00022481"/>
    </source>
</evidence>
<dbReference type="RefSeq" id="WP_145080728.1">
    <property type="nucleotide sequence ID" value="NZ_CP036425.1"/>
</dbReference>
<evidence type="ECO:0000256" key="19">
    <source>
        <dbReference type="ARBA" id="ARBA00044678"/>
    </source>
</evidence>
<dbReference type="PIRSF" id="PIRSF005047">
    <property type="entry name" value="UCP005047_YshC"/>
    <property type="match status" value="1"/>
</dbReference>
<dbReference type="Pfam" id="PF02811">
    <property type="entry name" value="PHP"/>
    <property type="match status" value="1"/>
</dbReference>
<evidence type="ECO:0000256" key="10">
    <source>
        <dbReference type="ARBA" id="ARBA00022705"/>
    </source>
</evidence>
<keyword evidence="26" id="KW-1185">Reference proteome</keyword>
<evidence type="ECO:0000256" key="7">
    <source>
        <dbReference type="ARBA" id="ARBA00022634"/>
    </source>
</evidence>
<evidence type="ECO:0000256" key="15">
    <source>
        <dbReference type="ARBA" id="ARBA00023204"/>
    </source>
</evidence>
<dbReference type="InterPro" id="IPR037160">
    <property type="entry name" value="DNA_Pol_thumb_sf"/>
</dbReference>
<dbReference type="InterPro" id="IPR022312">
    <property type="entry name" value="DNA_pol_X"/>
</dbReference>
<dbReference type="SMART" id="SM00481">
    <property type="entry name" value="POLIIIAc"/>
    <property type="match status" value="1"/>
</dbReference>
<keyword evidence="8" id="KW-0808">Transferase</keyword>
<dbReference type="SUPFAM" id="SSF47802">
    <property type="entry name" value="DNA polymerase beta, N-terminal domain-like"/>
    <property type="match status" value="1"/>
</dbReference>
<evidence type="ECO:0000259" key="24">
    <source>
        <dbReference type="SMART" id="SM00483"/>
    </source>
</evidence>
<dbReference type="KEGG" id="pcor:KS4_34940"/>
<evidence type="ECO:0000256" key="1">
    <source>
        <dbReference type="ARBA" id="ARBA00001946"/>
    </source>
</evidence>
<dbReference type="GO" id="GO:0140078">
    <property type="term" value="F:class I DNA-(apurinic or apyrimidinic site) endonuclease activity"/>
    <property type="evidence" value="ECO:0007669"/>
    <property type="project" value="UniProtKB-EC"/>
</dbReference>
<dbReference type="InterPro" id="IPR029398">
    <property type="entry name" value="PolB_thumb"/>
</dbReference>
<dbReference type="PANTHER" id="PTHR36928">
    <property type="entry name" value="PHOSPHATASE YCDX-RELATED"/>
    <property type="match status" value="1"/>
</dbReference>
<keyword evidence="6" id="KW-0488">Methylation</keyword>
<dbReference type="InterPro" id="IPR004013">
    <property type="entry name" value="PHP_dom"/>
</dbReference>
<keyword evidence="12" id="KW-0832">Ubl conjugation</keyword>
<dbReference type="OrthoDB" id="9808747at2"/>
<accession>A0A517YYV8</accession>
<keyword evidence="13" id="KW-0239">DNA-directed DNA polymerase</keyword>
<evidence type="ECO:0000256" key="11">
    <source>
        <dbReference type="ARBA" id="ARBA00022763"/>
    </source>
</evidence>
<dbReference type="GO" id="GO:0003887">
    <property type="term" value="F:DNA-directed DNA polymerase activity"/>
    <property type="evidence" value="ECO:0007669"/>
    <property type="project" value="UniProtKB-KW"/>
</dbReference>
<dbReference type="PRINTS" id="PR00869">
    <property type="entry name" value="DNAPOLX"/>
</dbReference>
<evidence type="ECO:0000313" key="26">
    <source>
        <dbReference type="Proteomes" id="UP000317369"/>
    </source>
</evidence>
<comment type="catalytic activity">
    <reaction evidence="18">
        <text>2'-deoxyribonucleotide-(2'-deoxyribose 5'-phosphate)-2'-deoxyribonucleotide-DNA = a 3'-end 2'-deoxyribonucleotide-(2,3-dehydro-2,3-deoxyribose 5'-phosphate)-DNA + a 5'-end 5'-phospho-2'-deoxyribonucleoside-DNA + H(+)</text>
        <dbReference type="Rhea" id="RHEA:66592"/>
        <dbReference type="Rhea" id="RHEA-COMP:13180"/>
        <dbReference type="Rhea" id="RHEA-COMP:16897"/>
        <dbReference type="Rhea" id="RHEA-COMP:17067"/>
        <dbReference type="ChEBI" id="CHEBI:15378"/>
        <dbReference type="ChEBI" id="CHEBI:136412"/>
        <dbReference type="ChEBI" id="CHEBI:157695"/>
        <dbReference type="ChEBI" id="CHEBI:167181"/>
        <dbReference type="EC" id="4.2.99.18"/>
    </reaction>
</comment>
<keyword evidence="14" id="KW-0915">Sodium</keyword>
<dbReference type="EMBL" id="CP036425">
    <property type="protein sequence ID" value="QDU35413.1"/>
    <property type="molecule type" value="Genomic_DNA"/>
</dbReference>
<feature type="domain" description="DNA-directed DNA polymerase X" evidence="24">
    <location>
        <begin position="3"/>
        <end position="319"/>
    </location>
</feature>
<dbReference type="CDD" id="cd00141">
    <property type="entry name" value="NT_POLXc"/>
    <property type="match status" value="1"/>
</dbReference>
<dbReference type="InterPro" id="IPR050243">
    <property type="entry name" value="PHP_phosphatase"/>
</dbReference>
<organism evidence="25 26">
    <name type="scientific">Poriferisphaera corsica</name>
    <dbReference type="NCBI Taxonomy" id="2528020"/>
    <lineage>
        <taxon>Bacteria</taxon>
        <taxon>Pseudomonadati</taxon>
        <taxon>Planctomycetota</taxon>
        <taxon>Phycisphaerae</taxon>
        <taxon>Phycisphaerales</taxon>
        <taxon>Phycisphaeraceae</taxon>
        <taxon>Poriferisphaera</taxon>
    </lineage>
</organism>
<dbReference type="Pfam" id="PF14716">
    <property type="entry name" value="HHH_8"/>
    <property type="match status" value="1"/>
</dbReference>
<keyword evidence="7" id="KW-0237">DNA synthesis</keyword>
<dbReference type="InterPro" id="IPR003583">
    <property type="entry name" value="Hlx-hairpin-Hlx_DNA-bd_motif"/>
</dbReference>
<evidence type="ECO:0000256" key="3">
    <source>
        <dbReference type="ARBA" id="ARBA00012417"/>
    </source>
</evidence>
<dbReference type="SMART" id="SM00483">
    <property type="entry name" value="POLXc"/>
    <property type="match status" value="1"/>
</dbReference>
<dbReference type="EC" id="4.2.99.18" evidence="4"/>
<evidence type="ECO:0000256" key="5">
    <source>
        <dbReference type="ARBA" id="ARBA00020020"/>
    </source>
</evidence>
<comment type="catalytic activity">
    <reaction evidence="21">
        <text>DNA(n) + a 2'-deoxyribonucleoside 5'-triphosphate = DNA(n+1) + diphosphate</text>
        <dbReference type="Rhea" id="RHEA:22508"/>
        <dbReference type="Rhea" id="RHEA-COMP:17339"/>
        <dbReference type="Rhea" id="RHEA-COMP:17340"/>
        <dbReference type="ChEBI" id="CHEBI:33019"/>
        <dbReference type="ChEBI" id="CHEBI:61560"/>
        <dbReference type="ChEBI" id="CHEBI:173112"/>
        <dbReference type="EC" id="2.7.7.7"/>
    </reaction>
</comment>
<evidence type="ECO:0000259" key="22">
    <source>
        <dbReference type="SMART" id="SM00278"/>
    </source>
</evidence>